<dbReference type="InterPro" id="IPR050482">
    <property type="entry name" value="Sensor_HK_TwoCompSys"/>
</dbReference>
<comment type="caution">
    <text evidence="7">The sequence shown here is derived from an EMBL/GenBank/DDBJ whole genome shotgun (WGS) entry which is preliminary data.</text>
</comment>
<dbReference type="Gene3D" id="3.30.565.10">
    <property type="entry name" value="Histidine kinase-like ATPase, C-terminal domain"/>
    <property type="match status" value="1"/>
</dbReference>
<dbReference type="Proteomes" id="UP000654947">
    <property type="component" value="Unassembled WGS sequence"/>
</dbReference>
<evidence type="ECO:0000313" key="7">
    <source>
        <dbReference type="EMBL" id="GHD35208.1"/>
    </source>
</evidence>
<evidence type="ECO:0000256" key="2">
    <source>
        <dbReference type="ARBA" id="ARBA00022777"/>
    </source>
</evidence>
<feature type="transmembrane region" description="Helical" evidence="5">
    <location>
        <begin position="70"/>
        <end position="91"/>
    </location>
</feature>
<gene>
    <name evidence="7" type="ORF">GCM10007147_41470</name>
</gene>
<sequence>MNEIGEGAEGGNAGSPHGNGGAGDGESAVPADRRLRSMRVMTVWSVVVLQVTIVLLGIPDSVLHVAGAPWRTSVAFVLLLPMAVSTYPLCMARLERGETPSPWWYWGSLGCLVVMTAITVSPSLPMYMTALWGATCAFLVPIRQAVPTVLLAAALPWAGLLTVPDPPHLVPFSVAWVGALLFGGVVIAGWLMELWLWQTVHEVVYGEDARSRLAVTDERLRFARDMHDLLGHSLSALATKSELASRLAERAPERAAVEIAEVRALARESLAQVRSAVRGYREVDLAEETENVRGVLAAGGIRVLVDGLDRVTPSREAAELAAWVVREGGTNVLRHSDATECRITFTWARDTMVGPGTLVVEVANDRACPGTGTGAPPGSGLAGLRERVFLVGGSLSASPTRDGGFLLRAVVPG</sequence>
<feature type="transmembrane region" description="Helical" evidence="5">
    <location>
        <begin position="40"/>
        <end position="58"/>
    </location>
</feature>
<evidence type="ECO:0000256" key="1">
    <source>
        <dbReference type="ARBA" id="ARBA00022679"/>
    </source>
</evidence>
<keyword evidence="1" id="KW-0808">Transferase</keyword>
<reference evidence="7 8" key="1">
    <citation type="journal article" date="2014" name="Int. J. Syst. Evol. Microbiol.">
        <title>Complete genome sequence of Corynebacterium casei LMG S-19264T (=DSM 44701T), isolated from a smear-ripened cheese.</title>
        <authorList>
            <consortium name="US DOE Joint Genome Institute (JGI-PGF)"/>
            <person name="Walter F."/>
            <person name="Albersmeier A."/>
            <person name="Kalinowski J."/>
            <person name="Ruckert C."/>
        </authorList>
    </citation>
    <scope>NUCLEOTIDE SEQUENCE [LARGE SCALE GENOMIC DNA]</scope>
    <source>
        <strain evidence="7 8">KCTC 19473</strain>
    </source>
</reference>
<dbReference type="GO" id="GO:0016020">
    <property type="term" value="C:membrane"/>
    <property type="evidence" value="ECO:0007669"/>
    <property type="project" value="InterPro"/>
</dbReference>
<evidence type="ECO:0000256" key="4">
    <source>
        <dbReference type="SAM" id="MobiDB-lite"/>
    </source>
</evidence>
<keyword evidence="5" id="KW-1133">Transmembrane helix</keyword>
<keyword evidence="8" id="KW-1185">Reference proteome</keyword>
<dbReference type="PANTHER" id="PTHR24421:SF63">
    <property type="entry name" value="SENSOR HISTIDINE KINASE DESK"/>
    <property type="match status" value="1"/>
</dbReference>
<feature type="transmembrane region" description="Helical" evidence="5">
    <location>
        <begin position="169"/>
        <end position="192"/>
    </location>
</feature>
<keyword evidence="5" id="KW-0472">Membrane</keyword>
<dbReference type="GO" id="GO:0046983">
    <property type="term" value="F:protein dimerization activity"/>
    <property type="evidence" value="ECO:0007669"/>
    <property type="project" value="InterPro"/>
</dbReference>
<evidence type="ECO:0000256" key="3">
    <source>
        <dbReference type="ARBA" id="ARBA00023012"/>
    </source>
</evidence>
<dbReference type="Pfam" id="PF07730">
    <property type="entry name" value="HisKA_3"/>
    <property type="match status" value="1"/>
</dbReference>
<keyword evidence="3" id="KW-0902">Two-component regulatory system</keyword>
<feature type="region of interest" description="Disordered" evidence="4">
    <location>
        <begin position="1"/>
        <end position="28"/>
    </location>
</feature>
<dbReference type="CDD" id="cd16917">
    <property type="entry name" value="HATPase_UhpB-NarQ-NarX-like"/>
    <property type="match status" value="1"/>
</dbReference>
<keyword evidence="5" id="KW-0812">Transmembrane</keyword>
<dbReference type="InterPro" id="IPR036890">
    <property type="entry name" value="HATPase_C_sf"/>
</dbReference>
<dbReference type="RefSeq" id="WP_193518538.1">
    <property type="nucleotide sequence ID" value="NZ_BMXL01000033.1"/>
</dbReference>
<proteinExistence type="predicted"/>
<protein>
    <submittedName>
        <fullName evidence="7">Histidine kinase</fullName>
    </submittedName>
</protein>
<dbReference type="GO" id="GO:0000155">
    <property type="term" value="F:phosphorelay sensor kinase activity"/>
    <property type="evidence" value="ECO:0007669"/>
    <property type="project" value="InterPro"/>
</dbReference>
<feature type="transmembrane region" description="Helical" evidence="5">
    <location>
        <begin position="130"/>
        <end position="157"/>
    </location>
</feature>
<dbReference type="Gene3D" id="1.20.5.1930">
    <property type="match status" value="1"/>
</dbReference>
<evidence type="ECO:0000256" key="5">
    <source>
        <dbReference type="SAM" id="Phobius"/>
    </source>
</evidence>
<accession>A0A918XJN8</accession>
<organism evidence="7 8">
    <name type="scientific">Nocardiopsis kunsanensis</name>
    <dbReference type="NCBI Taxonomy" id="141693"/>
    <lineage>
        <taxon>Bacteria</taxon>
        <taxon>Bacillati</taxon>
        <taxon>Actinomycetota</taxon>
        <taxon>Actinomycetes</taxon>
        <taxon>Streptosporangiales</taxon>
        <taxon>Nocardiopsidaceae</taxon>
        <taxon>Nocardiopsis</taxon>
    </lineage>
</organism>
<evidence type="ECO:0000259" key="6">
    <source>
        <dbReference type="Pfam" id="PF07730"/>
    </source>
</evidence>
<evidence type="ECO:0000313" key="8">
    <source>
        <dbReference type="Proteomes" id="UP000654947"/>
    </source>
</evidence>
<dbReference type="EMBL" id="BMXL01000033">
    <property type="protein sequence ID" value="GHD35208.1"/>
    <property type="molecule type" value="Genomic_DNA"/>
</dbReference>
<feature type="compositionally biased region" description="Gly residues" evidence="4">
    <location>
        <begin position="7"/>
        <end position="24"/>
    </location>
</feature>
<feature type="domain" description="Signal transduction histidine kinase subgroup 3 dimerisation and phosphoacceptor" evidence="6">
    <location>
        <begin position="218"/>
        <end position="285"/>
    </location>
</feature>
<dbReference type="InterPro" id="IPR011712">
    <property type="entry name" value="Sig_transdc_His_kin_sub3_dim/P"/>
</dbReference>
<feature type="transmembrane region" description="Helical" evidence="5">
    <location>
        <begin position="103"/>
        <end position="124"/>
    </location>
</feature>
<dbReference type="PANTHER" id="PTHR24421">
    <property type="entry name" value="NITRATE/NITRITE SENSOR PROTEIN NARX-RELATED"/>
    <property type="match status" value="1"/>
</dbReference>
<name>A0A918XJN8_9ACTN</name>
<dbReference type="AlphaFoldDB" id="A0A918XJN8"/>
<keyword evidence="2 7" id="KW-0418">Kinase</keyword>